<keyword evidence="3" id="KW-1185">Reference proteome</keyword>
<feature type="region of interest" description="Disordered" evidence="1">
    <location>
        <begin position="260"/>
        <end position="305"/>
    </location>
</feature>
<sequence length="471" mass="52770">MAKKKGNKGADAQKSARDMQTPVSDHEGSNDSDTDKAKSNNINEADSSQTTSLITTTTESGSQDAETSKVKEPEPGTKKNEKSKETVRKARFERSPTREGNFASNAGDHDSNDDEDSDLDDASDQGVPEEHQIDPLSEWVKDIIQKETSIQSATMVEEFFTSDRPRYEECQQFFQELNQKIRGANEQNHVNDVDIGTIPELGYNGLCEAWQQKANIAVKNKSILDFWNAFNHTHNLLKIFNERHFLPQAWNISQDRAQEWVGAPNPTPVDSPSSASTTANGQSSSTSRKKIDGELSDASDDDTQKNAKTGLDALEARTIKQQRQLRSAEVLFWWPKGTGSQTFVRYGGKTPIYRIRAGSHEIYDKKQTQRVLTTQTRGTAKVPETKGEILEERWAYTRDDVEDIIGIGWKIEDDDEEGFDPIDLLRPAKGESYPHTRALVTWKDGTASLEGRAFIRRFTTGSALDGDRVIY</sequence>
<accession>A0A0F7TH56</accession>
<feature type="region of interest" description="Disordered" evidence="1">
    <location>
        <begin position="1"/>
        <end position="137"/>
    </location>
</feature>
<evidence type="ECO:0000313" key="3">
    <source>
        <dbReference type="Proteomes" id="UP000042958"/>
    </source>
</evidence>
<reference evidence="3" key="1">
    <citation type="journal article" date="2015" name="Genome Announc.">
        <title>Draft genome sequence of the fungus Penicillium brasilianum MG11.</title>
        <authorList>
            <person name="Horn F."/>
            <person name="Linde J."/>
            <person name="Mattern D.J."/>
            <person name="Walther G."/>
            <person name="Guthke R."/>
            <person name="Brakhage A.A."/>
            <person name="Valiante V."/>
        </authorList>
    </citation>
    <scope>NUCLEOTIDE SEQUENCE [LARGE SCALE GENOMIC DNA]</scope>
    <source>
        <strain evidence="3">MG11</strain>
    </source>
</reference>
<evidence type="ECO:0000313" key="2">
    <source>
        <dbReference type="EMBL" id="CEJ54846.1"/>
    </source>
</evidence>
<dbReference type="OrthoDB" id="4369211at2759"/>
<gene>
    <name evidence="2" type="ORF">PMG11_01135</name>
</gene>
<proteinExistence type="predicted"/>
<feature type="compositionally biased region" description="Basic and acidic residues" evidence="1">
    <location>
        <begin position="128"/>
        <end position="137"/>
    </location>
</feature>
<feature type="compositionally biased region" description="Polar residues" evidence="1">
    <location>
        <begin position="268"/>
        <end position="286"/>
    </location>
</feature>
<feature type="compositionally biased region" description="Basic and acidic residues" evidence="1">
    <location>
        <begin position="24"/>
        <end position="38"/>
    </location>
</feature>
<dbReference type="EMBL" id="CDHK01000001">
    <property type="protein sequence ID" value="CEJ54846.1"/>
    <property type="molecule type" value="Genomic_DNA"/>
</dbReference>
<name>A0A0F7TH56_PENBI</name>
<feature type="compositionally biased region" description="Basic and acidic residues" evidence="1">
    <location>
        <begin position="66"/>
        <end position="97"/>
    </location>
</feature>
<dbReference type="Proteomes" id="UP000042958">
    <property type="component" value="Unassembled WGS sequence"/>
</dbReference>
<dbReference type="AlphaFoldDB" id="A0A0F7TH56"/>
<evidence type="ECO:0000256" key="1">
    <source>
        <dbReference type="SAM" id="MobiDB-lite"/>
    </source>
</evidence>
<feature type="compositionally biased region" description="Acidic residues" evidence="1">
    <location>
        <begin position="111"/>
        <end position="123"/>
    </location>
</feature>
<organism evidence="2 3">
    <name type="scientific">Penicillium brasilianum</name>
    <dbReference type="NCBI Taxonomy" id="104259"/>
    <lineage>
        <taxon>Eukaryota</taxon>
        <taxon>Fungi</taxon>
        <taxon>Dikarya</taxon>
        <taxon>Ascomycota</taxon>
        <taxon>Pezizomycotina</taxon>
        <taxon>Eurotiomycetes</taxon>
        <taxon>Eurotiomycetidae</taxon>
        <taxon>Eurotiales</taxon>
        <taxon>Aspergillaceae</taxon>
        <taxon>Penicillium</taxon>
    </lineage>
</organism>
<protein>
    <submittedName>
        <fullName evidence="2">Uncharacterized protein</fullName>
    </submittedName>
</protein>
<feature type="compositionally biased region" description="Low complexity" evidence="1">
    <location>
        <begin position="47"/>
        <end position="62"/>
    </location>
</feature>